<reference evidence="1 2" key="1">
    <citation type="submission" date="2017-04" db="EMBL/GenBank/DDBJ databases">
        <authorList>
            <person name="Afonso C.L."/>
            <person name="Miller P.J."/>
            <person name="Scott M.A."/>
            <person name="Spackman E."/>
            <person name="Goraichik I."/>
            <person name="Dimitrov K.M."/>
            <person name="Suarez D.L."/>
            <person name="Swayne D.E."/>
        </authorList>
    </citation>
    <scope>NUCLEOTIDE SEQUENCE [LARGE SCALE GENOMIC DNA]</scope>
    <source>
        <strain evidence="1 2">CGMCC 1.10972</strain>
    </source>
</reference>
<accession>A0A1W2AFP3</accession>
<protein>
    <submittedName>
        <fullName evidence="1">Sulfur carrier protein</fullName>
    </submittedName>
</protein>
<name>A0A1W2AFP3_9HYPH</name>
<dbReference type="InterPro" id="IPR003749">
    <property type="entry name" value="ThiS/MoaD-like"/>
</dbReference>
<dbReference type="RefSeq" id="WP_084409264.1">
    <property type="nucleotide sequence ID" value="NZ_FWXR01000004.1"/>
</dbReference>
<dbReference type="NCBIfam" id="TIGR01683">
    <property type="entry name" value="thiS"/>
    <property type="match status" value="1"/>
</dbReference>
<proteinExistence type="predicted"/>
<dbReference type="Gene3D" id="3.10.20.30">
    <property type="match status" value="1"/>
</dbReference>
<dbReference type="PANTHER" id="PTHR34472:SF1">
    <property type="entry name" value="SULFUR CARRIER PROTEIN THIS"/>
    <property type="match status" value="1"/>
</dbReference>
<dbReference type="CDD" id="cd00565">
    <property type="entry name" value="Ubl_ThiS"/>
    <property type="match status" value="1"/>
</dbReference>
<dbReference type="STRING" id="937218.SAMN06297251_104136"/>
<dbReference type="SUPFAM" id="SSF54285">
    <property type="entry name" value="MoaD/ThiS"/>
    <property type="match status" value="1"/>
</dbReference>
<dbReference type="EMBL" id="FWXR01000004">
    <property type="protein sequence ID" value="SMC59281.1"/>
    <property type="molecule type" value="Genomic_DNA"/>
</dbReference>
<gene>
    <name evidence="1" type="ORF">SAMN06297251_104136</name>
</gene>
<evidence type="ECO:0000313" key="2">
    <source>
        <dbReference type="Proteomes" id="UP000192656"/>
    </source>
</evidence>
<sequence length="65" mass="6574">MKLIVNGEATPSEAGDLAALLRELDLADAVVATALNGNFVPKGERGLAALGEGDRVEIVAPMKGG</sequence>
<dbReference type="AlphaFoldDB" id="A0A1W2AFP3"/>
<dbReference type="InterPro" id="IPR010035">
    <property type="entry name" value="Thi_S"/>
</dbReference>
<dbReference type="Proteomes" id="UP000192656">
    <property type="component" value="Unassembled WGS sequence"/>
</dbReference>
<keyword evidence="2" id="KW-1185">Reference proteome</keyword>
<dbReference type="Pfam" id="PF02597">
    <property type="entry name" value="ThiS"/>
    <property type="match status" value="1"/>
</dbReference>
<organism evidence="1 2">
    <name type="scientific">Fulvimarina manganoxydans</name>
    <dbReference type="NCBI Taxonomy" id="937218"/>
    <lineage>
        <taxon>Bacteria</taxon>
        <taxon>Pseudomonadati</taxon>
        <taxon>Pseudomonadota</taxon>
        <taxon>Alphaproteobacteria</taxon>
        <taxon>Hyphomicrobiales</taxon>
        <taxon>Aurantimonadaceae</taxon>
        <taxon>Fulvimarina</taxon>
    </lineage>
</organism>
<dbReference type="PANTHER" id="PTHR34472">
    <property type="entry name" value="SULFUR CARRIER PROTEIN THIS"/>
    <property type="match status" value="1"/>
</dbReference>
<dbReference type="InterPro" id="IPR012675">
    <property type="entry name" value="Beta-grasp_dom_sf"/>
</dbReference>
<dbReference type="InterPro" id="IPR016155">
    <property type="entry name" value="Mopterin_synth/thiamin_S_b"/>
</dbReference>
<dbReference type="OrthoDB" id="197113at2"/>
<evidence type="ECO:0000313" key="1">
    <source>
        <dbReference type="EMBL" id="SMC59281.1"/>
    </source>
</evidence>